<accession>A0A483JTL7</accession>
<organism evidence="2">
    <name type="scientific">Klebsiella pneumoniae</name>
    <dbReference type="NCBI Taxonomy" id="573"/>
    <lineage>
        <taxon>Bacteria</taxon>
        <taxon>Pseudomonadati</taxon>
        <taxon>Pseudomonadota</taxon>
        <taxon>Gammaproteobacteria</taxon>
        <taxon>Enterobacterales</taxon>
        <taxon>Enterobacteriaceae</taxon>
        <taxon>Klebsiella/Raoultella group</taxon>
        <taxon>Klebsiella</taxon>
        <taxon>Klebsiella pneumoniae complex</taxon>
    </lineage>
</organism>
<dbReference type="EMBL" id="CAAHCC010000008">
    <property type="protein sequence ID" value="VGL05917.1"/>
    <property type="molecule type" value="Genomic_DNA"/>
</dbReference>
<dbReference type="RefSeq" id="WP_131729077.1">
    <property type="nucleotide sequence ID" value="NZ_CAAGTP010000002.1"/>
</dbReference>
<reference evidence="3 5" key="2">
    <citation type="submission" date="2019-03" db="EMBL/GenBank/DDBJ databases">
        <authorList>
            <consortium name="Pathogen Informatics"/>
        </authorList>
    </citation>
    <scope>NUCLEOTIDE SEQUENCE</scope>
    <source>
        <strain evidence="4">5012STDY7626358</strain>
        <strain evidence="3 5">5012STDY7626430</strain>
    </source>
</reference>
<name>A0A483JTL7_KLEPN</name>
<evidence type="ECO:0000313" key="3">
    <source>
        <dbReference type="EMBL" id="VGL05917.1"/>
    </source>
</evidence>
<reference evidence="1" key="3">
    <citation type="submission" date="2023-07" db="EMBL/GenBank/DDBJ databases">
        <authorList>
            <person name="Peng Z."/>
        </authorList>
    </citation>
    <scope>NUCLEOTIDE SEQUENCE</scope>
    <source>
        <strain evidence="1">KP219</strain>
    </source>
</reference>
<reference evidence="2" key="1">
    <citation type="submission" date="2019-01" db="EMBL/GenBank/DDBJ databases">
        <authorList>
            <person name="Lista F."/>
            <person name="Anselmo A."/>
        </authorList>
    </citation>
    <scope>NUCLEOTIDE SEQUENCE</scope>
    <source>
        <strain evidence="2">14S</strain>
    </source>
</reference>
<proteinExistence type="predicted"/>
<dbReference type="Proteomes" id="UP001244490">
    <property type="component" value="Unassembled WGS sequence"/>
</dbReference>
<dbReference type="Proteomes" id="UP000376235">
    <property type="component" value="Unassembled WGS sequence"/>
</dbReference>
<gene>
    <name evidence="2" type="ORF">ETF02_02070</name>
    <name evidence="1" type="ORF">Q6294_05890</name>
    <name evidence="4" type="ORF">SAMEA4873559_03822</name>
    <name evidence="3" type="ORF">SAMEA4873632_04009</name>
</gene>
<dbReference type="AlphaFoldDB" id="A0A483JTL7"/>
<evidence type="ECO:0000313" key="4">
    <source>
        <dbReference type="EMBL" id="VGM37332.1"/>
    </source>
</evidence>
<protein>
    <submittedName>
        <fullName evidence="2">Uncharacterized protein</fullName>
    </submittedName>
</protein>
<dbReference type="EMBL" id="SDCI01000001">
    <property type="protein sequence ID" value="TCX48455.1"/>
    <property type="molecule type" value="Genomic_DNA"/>
</dbReference>
<evidence type="ECO:0000313" key="5">
    <source>
        <dbReference type="Proteomes" id="UP000376235"/>
    </source>
</evidence>
<evidence type="ECO:0000313" key="1">
    <source>
        <dbReference type="EMBL" id="MDP0966574.1"/>
    </source>
</evidence>
<dbReference type="EMBL" id="JAUUIA010000003">
    <property type="protein sequence ID" value="MDP0966574.1"/>
    <property type="molecule type" value="Genomic_DNA"/>
</dbReference>
<evidence type="ECO:0000313" key="2">
    <source>
        <dbReference type="EMBL" id="TCX48455.1"/>
    </source>
</evidence>
<dbReference type="EMBL" id="CAAHDD010000009">
    <property type="protein sequence ID" value="VGM37332.1"/>
    <property type="molecule type" value="Genomic_DNA"/>
</dbReference>
<sequence length="202" mass="23573">MIYYGKVVKYLSKGYGFIEGIPFTTSNFVQRDLMVFFHIRDIKSENSRNLIKNNNYDDFYFWYSIKKTVKGISVNNIWSCYTDIPDEEITPLLKGIEFHSDRYESKNGLCLLEAKQVMHYIEIFKSEKCTEQKHVNDYIDRNGLWHQFGEMASYNDHGEYKNIPGITPAFYGIVGQIIRMKKGNGNPLTASRKMSDSPIILM</sequence>